<dbReference type="PANTHER" id="PTHR18968:SF86">
    <property type="entry name" value="ACETOLACTATE SYNTHASE LARGE SUBUNIT ILVX-RELATED"/>
    <property type="match status" value="1"/>
</dbReference>
<dbReference type="InterPro" id="IPR011766">
    <property type="entry name" value="TPP_enzyme_TPP-bd"/>
</dbReference>
<proteinExistence type="inferred from homology"/>
<evidence type="ECO:0000313" key="5">
    <source>
        <dbReference type="EMBL" id="KGE05123.1"/>
    </source>
</evidence>
<dbReference type="Proteomes" id="UP000029640">
    <property type="component" value="Unassembled WGS sequence"/>
</dbReference>
<evidence type="ECO:0000256" key="2">
    <source>
        <dbReference type="ARBA" id="ARBA00023052"/>
    </source>
</evidence>
<dbReference type="RefSeq" id="WP_035514388.1">
    <property type="nucleotide sequence ID" value="NZ_KN234748.1"/>
</dbReference>
<feature type="domain" description="Thiamine pyrophosphate enzyme N-terminal TPP-binding" evidence="4">
    <location>
        <begin position="1"/>
        <end position="106"/>
    </location>
</feature>
<keyword evidence="2" id="KW-0786">Thiamine pyrophosphate</keyword>
<dbReference type="GO" id="GO:0044281">
    <property type="term" value="P:small molecule metabolic process"/>
    <property type="evidence" value="ECO:0007669"/>
    <property type="project" value="UniProtKB-ARBA"/>
</dbReference>
<dbReference type="NCBIfam" id="NF005760">
    <property type="entry name" value="PRK07586.1"/>
    <property type="match status" value="1"/>
</dbReference>
<protein>
    <submittedName>
        <fullName evidence="5">Thiamine pyrophosphate-requiring enzyme</fullName>
    </submittedName>
</protein>
<dbReference type="SUPFAM" id="SSF52518">
    <property type="entry name" value="Thiamin diphosphate-binding fold (THDP-binding)"/>
    <property type="match status" value="2"/>
</dbReference>
<sequence length="514" mass="52750">MNGAEALLETLVASGVEVCFANPGTSEMQLVSAIGNTGRMRPVLCLFEGVASGAADGYGRMADKPALTLLHVGSGFANSLANQHNARRAGSPLVNIVGDHASYHLQYDAPLTSDLPALAAWASAWTKVAESPDDLAAAGAAAVAEAQAENGRIATVVVPADHAWNAASGAAAVQPPPVPPAVADTLIAQTASRLQSGRPTVLFLGGRALREENLYRLGQIAAATGARLVCQVFPARLQRGAGRVAVERLPYFAEQATEALAGTEHLILVGAPAPVSFFAYPDKASWLAPADCEVSTLATAGDDIDSALEALVAAVGASGEPSLVTAAEAPAPEDGPLDGLLVGQLLAQHMPEDAIVVDDGATNGLGAYLLTERASRHDWLALTGGAIGQGIPAALGAAIACPDRKVINLEADGSAMYTIQGLWSLAREKADTVTILFNNRSYAILNIELERVGAGEPNASTLSMLDLSNPDLDFTSLARGMGVNASRAATVAEFATQLTQALATPGPHLIEAMV</sequence>
<accession>A0A095VVT8</accession>
<dbReference type="GO" id="GO:0003984">
    <property type="term" value="F:acetolactate synthase activity"/>
    <property type="evidence" value="ECO:0007669"/>
    <property type="project" value="TreeGrafter"/>
</dbReference>
<dbReference type="CDD" id="cd02002">
    <property type="entry name" value="TPP_BFDC"/>
    <property type="match status" value="1"/>
</dbReference>
<comment type="similarity">
    <text evidence="1">Belongs to the TPP enzyme family.</text>
</comment>
<dbReference type="InterPro" id="IPR012001">
    <property type="entry name" value="Thiamin_PyroP_enz_TPP-bd_dom"/>
</dbReference>
<evidence type="ECO:0000313" key="6">
    <source>
        <dbReference type="Proteomes" id="UP000029640"/>
    </source>
</evidence>
<evidence type="ECO:0000259" key="4">
    <source>
        <dbReference type="Pfam" id="PF02776"/>
    </source>
</evidence>
<dbReference type="HOGENOM" id="CLU_013748_8_0_6"/>
<dbReference type="OrthoDB" id="9785953at2"/>
<dbReference type="eggNOG" id="COG0028">
    <property type="taxonomic scope" value="Bacteria"/>
</dbReference>
<dbReference type="InterPro" id="IPR029061">
    <property type="entry name" value="THDP-binding"/>
</dbReference>
<evidence type="ECO:0000259" key="3">
    <source>
        <dbReference type="Pfam" id="PF02775"/>
    </source>
</evidence>
<dbReference type="GO" id="GO:0050660">
    <property type="term" value="F:flavin adenine dinucleotide binding"/>
    <property type="evidence" value="ECO:0007669"/>
    <property type="project" value="TreeGrafter"/>
</dbReference>
<reference evidence="5 6" key="1">
    <citation type="journal article" date="2014" name="Genome Announc.">
        <title>Genome Sequence of Gammaproteobacterial Pseudohaliea rubra Type Strain DSM 19751, Isolated from Coastal Seawater of the Mediterranean Sea.</title>
        <authorList>
            <person name="Spring S."/>
            <person name="Fiebig A."/>
            <person name="Riedel T."/>
            <person name="Goker M."/>
            <person name="Klenk H.P."/>
        </authorList>
    </citation>
    <scope>NUCLEOTIDE SEQUENCE [LARGE SCALE GENOMIC DNA]</scope>
    <source>
        <strain evidence="5 6">DSM 19751</strain>
    </source>
</reference>
<dbReference type="Gene3D" id="3.40.50.970">
    <property type="match status" value="2"/>
</dbReference>
<gene>
    <name evidence="5" type="ORF">HRUBRA_00325</name>
</gene>
<dbReference type="STRING" id="1265313.HRUBRA_00325"/>
<evidence type="ECO:0000256" key="1">
    <source>
        <dbReference type="ARBA" id="ARBA00007812"/>
    </source>
</evidence>
<dbReference type="EMBL" id="AUVB01000012">
    <property type="protein sequence ID" value="KGE05123.1"/>
    <property type="molecule type" value="Genomic_DNA"/>
</dbReference>
<name>A0A095VVT8_9GAMM</name>
<organism evidence="5 6">
    <name type="scientific">Pseudohaliea rubra DSM 19751</name>
    <dbReference type="NCBI Taxonomy" id="1265313"/>
    <lineage>
        <taxon>Bacteria</taxon>
        <taxon>Pseudomonadati</taxon>
        <taxon>Pseudomonadota</taxon>
        <taxon>Gammaproteobacteria</taxon>
        <taxon>Cellvibrionales</taxon>
        <taxon>Halieaceae</taxon>
        <taxon>Pseudohaliea</taxon>
    </lineage>
</organism>
<comment type="caution">
    <text evidence="5">The sequence shown here is derived from an EMBL/GenBank/DDBJ whole genome shotgun (WGS) entry which is preliminary data.</text>
</comment>
<dbReference type="Pfam" id="PF02775">
    <property type="entry name" value="TPP_enzyme_C"/>
    <property type="match status" value="1"/>
</dbReference>
<feature type="domain" description="Thiamine pyrophosphate enzyme TPP-binding" evidence="3">
    <location>
        <begin position="379"/>
        <end position="511"/>
    </location>
</feature>
<dbReference type="Pfam" id="PF02776">
    <property type="entry name" value="TPP_enzyme_N"/>
    <property type="match status" value="1"/>
</dbReference>
<keyword evidence="6" id="KW-1185">Reference proteome</keyword>
<dbReference type="GO" id="GO:0030976">
    <property type="term" value="F:thiamine pyrophosphate binding"/>
    <property type="evidence" value="ECO:0007669"/>
    <property type="project" value="InterPro"/>
</dbReference>
<dbReference type="PANTHER" id="PTHR18968">
    <property type="entry name" value="THIAMINE PYROPHOSPHATE ENZYMES"/>
    <property type="match status" value="1"/>
</dbReference>
<dbReference type="PATRIC" id="fig|1265313.6.peg.325"/>
<dbReference type="InterPro" id="IPR045229">
    <property type="entry name" value="TPP_enz"/>
</dbReference>
<dbReference type="AlphaFoldDB" id="A0A095VVT8"/>
<dbReference type="CDD" id="cd07035">
    <property type="entry name" value="TPP_PYR_POX_like"/>
    <property type="match status" value="1"/>
</dbReference>